<comment type="caution">
    <text evidence="2">The sequence shown here is derived from an EMBL/GenBank/DDBJ whole genome shotgun (WGS) entry which is preliminary data.</text>
</comment>
<reference evidence="2" key="1">
    <citation type="submission" date="2020-08" db="EMBL/GenBank/DDBJ databases">
        <title>Multicomponent nature underlies the extraordinary mechanical properties of spider dragline silk.</title>
        <authorList>
            <person name="Kono N."/>
            <person name="Nakamura H."/>
            <person name="Mori M."/>
            <person name="Yoshida Y."/>
            <person name="Ohtoshi R."/>
            <person name="Malay A.D."/>
            <person name="Moran D.A.P."/>
            <person name="Tomita M."/>
            <person name="Numata K."/>
            <person name="Arakawa K."/>
        </authorList>
    </citation>
    <scope>NUCLEOTIDE SEQUENCE</scope>
</reference>
<protein>
    <submittedName>
        <fullName evidence="2">Uncharacterized protein</fullName>
    </submittedName>
</protein>
<dbReference type="EMBL" id="BMAW01092113">
    <property type="protein sequence ID" value="GFS53216.1"/>
    <property type="molecule type" value="Genomic_DNA"/>
</dbReference>
<gene>
    <name evidence="2" type="ORF">NPIL_463431</name>
    <name evidence="3" type="ORF">NPIL_684531</name>
</gene>
<evidence type="ECO:0000256" key="1">
    <source>
        <dbReference type="SAM" id="MobiDB-lite"/>
    </source>
</evidence>
<dbReference type="EMBL" id="BMAW01111997">
    <property type="protein sequence ID" value="GFT50622.1"/>
    <property type="molecule type" value="Genomic_DNA"/>
</dbReference>
<evidence type="ECO:0000313" key="3">
    <source>
        <dbReference type="EMBL" id="GFT50622.1"/>
    </source>
</evidence>
<evidence type="ECO:0000313" key="2">
    <source>
        <dbReference type="EMBL" id="GFS53216.1"/>
    </source>
</evidence>
<accession>A0A8X6IN88</accession>
<name>A0A8X6IN88_NEPPI</name>
<proteinExistence type="predicted"/>
<organism evidence="2 4">
    <name type="scientific">Nephila pilipes</name>
    <name type="common">Giant wood spider</name>
    <name type="synonym">Nephila maculata</name>
    <dbReference type="NCBI Taxonomy" id="299642"/>
    <lineage>
        <taxon>Eukaryota</taxon>
        <taxon>Metazoa</taxon>
        <taxon>Ecdysozoa</taxon>
        <taxon>Arthropoda</taxon>
        <taxon>Chelicerata</taxon>
        <taxon>Arachnida</taxon>
        <taxon>Araneae</taxon>
        <taxon>Araneomorphae</taxon>
        <taxon>Entelegynae</taxon>
        <taxon>Araneoidea</taxon>
        <taxon>Nephilidae</taxon>
        <taxon>Nephila</taxon>
    </lineage>
</organism>
<dbReference type="Proteomes" id="UP000887013">
    <property type="component" value="Unassembled WGS sequence"/>
</dbReference>
<feature type="compositionally biased region" description="Basic and acidic residues" evidence="1">
    <location>
        <begin position="121"/>
        <end position="135"/>
    </location>
</feature>
<evidence type="ECO:0000313" key="4">
    <source>
        <dbReference type="Proteomes" id="UP000887013"/>
    </source>
</evidence>
<dbReference type="AlphaFoldDB" id="A0A8X6IN88"/>
<keyword evidence="4" id="KW-1185">Reference proteome</keyword>
<sequence>MLQGLLNFMKSTKYVEQFVTCLVAPLSIQYDIELLSDVKISSDIDINAMFTDSVFDCVSPDSFFDVPLSAVFYPMTFTFTTDSDLNQPSSAAICSSKNEATNSKSGVKSPRKNKHAQLRMVKGDGRIKPPKIKKTEIPELDVHPTADDYTMLLDMESGQPTSSAIG</sequence>
<feature type="region of interest" description="Disordered" evidence="1">
    <location>
        <begin position="96"/>
        <end position="135"/>
    </location>
</feature>
<feature type="compositionally biased region" description="Polar residues" evidence="1">
    <location>
        <begin position="96"/>
        <end position="106"/>
    </location>
</feature>